<dbReference type="InterPro" id="IPR002893">
    <property type="entry name" value="Znf_MYND"/>
</dbReference>
<keyword evidence="4" id="KW-0040">ANK repeat</keyword>
<organism evidence="7 8">
    <name type="scientific">Marasmiellus scandens</name>
    <dbReference type="NCBI Taxonomy" id="2682957"/>
    <lineage>
        <taxon>Eukaryota</taxon>
        <taxon>Fungi</taxon>
        <taxon>Dikarya</taxon>
        <taxon>Basidiomycota</taxon>
        <taxon>Agaricomycotina</taxon>
        <taxon>Agaricomycetes</taxon>
        <taxon>Agaricomycetidae</taxon>
        <taxon>Agaricales</taxon>
        <taxon>Marasmiineae</taxon>
        <taxon>Omphalotaceae</taxon>
        <taxon>Marasmiellus</taxon>
    </lineage>
</organism>
<proteinExistence type="predicted"/>
<feature type="domain" description="MYND-type" evidence="6">
    <location>
        <begin position="450"/>
        <end position="492"/>
    </location>
</feature>
<dbReference type="Pfam" id="PF01753">
    <property type="entry name" value="zf-MYND"/>
    <property type="match status" value="1"/>
</dbReference>
<dbReference type="EMBL" id="JBANRG010000010">
    <property type="protein sequence ID" value="KAK7462883.1"/>
    <property type="molecule type" value="Genomic_DNA"/>
</dbReference>
<evidence type="ECO:0000313" key="8">
    <source>
        <dbReference type="Proteomes" id="UP001498398"/>
    </source>
</evidence>
<evidence type="ECO:0000256" key="3">
    <source>
        <dbReference type="ARBA" id="ARBA00022833"/>
    </source>
</evidence>
<comment type="caution">
    <text evidence="7">The sequence shown here is derived from an EMBL/GenBank/DDBJ whole genome shotgun (WGS) entry which is preliminary data.</text>
</comment>
<name>A0ABR1JJY8_9AGAR</name>
<keyword evidence="1" id="KW-0479">Metal-binding</keyword>
<evidence type="ECO:0000313" key="7">
    <source>
        <dbReference type="EMBL" id="KAK7462883.1"/>
    </source>
</evidence>
<dbReference type="PROSITE" id="PS50088">
    <property type="entry name" value="ANK_REPEAT"/>
    <property type="match status" value="1"/>
</dbReference>
<evidence type="ECO:0000256" key="5">
    <source>
        <dbReference type="PROSITE-ProRule" id="PRU00134"/>
    </source>
</evidence>
<keyword evidence="8" id="KW-1185">Reference proteome</keyword>
<feature type="repeat" description="ANK" evidence="4">
    <location>
        <begin position="81"/>
        <end position="113"/>
    </location>
</feature>
<dbReference type="SUPFAM" id="SSF48403">
    <property type="entry name" value="Ankyrin repeat"/>
    <property type="match status" value="1"/>
</dbReference>
<dbReference type="Gene3D" id="6.10.140.2220">
    <property type="match status" value="1"/>
</dbReference>
<gene>
    <name evidence="7" type="ORF">VKT23_007462</name>
</gene>
<evidence type="ECO:0000256" key="4">
    <source>
        <dbReference type="PROSITE-ProRule" id="PRU00023"/>
    </source>
</evidence>
<dbReference type="Gene3D" id="1.25.40.20">
    <property type="entry name" value="Ankyrin repeat-containing domain"/>
    <property type="match status" value="1"/>
</dbReference>
<dbReference type="InterPro" id="IPR036770">
    <property type="entry name" value="Ankyrin_rpt-contain_sf"/>
</dbReference>
<keyword evidence="2 5" id="KW-0863">Zinc-finger</keyword>
<accession>A0ABR1JJY8</accession>
<dbReference type="SUPFAM" id="SSF144232">
    <property type="entry name" value="HIT/MYND zinc finger-like"/>
    <property type="match status" value="1"/>
</dbReference>
<dbReference type="InterPro" id="IPR002110">
    <property type="entry name" value="Ankyrin_rpt"/>
</dbReference>
<sequence length="548" mass="63035">MPARPSSHPCLPKELIDQFKSDPQWKNSFVFTEEFESFRVKALDRTLDERPFEVEVTSSNCNVPDHYSDLAKNLEKFRPGDKKTYLHKAVKDGDVPLAYEMIRMGILINAVDSDRVTPLFFACSYLRFLHTLYQSLTKPTSSALQSTRKATTNPDSIKTRMNHVAKIATILVEQGAYLDVVALRARSLPLAVQAQQWDLVRLFLVHGVRRPTVEETKRLLPSIADRIRLAHMMNEVKAADPRPSRPCPCWSGKLLTECHDTRARLPYPTHFLCVCGRHRPYGSCCLKRNIMVEESWHSEHKNIIPVTIPFRNNLSAEVPPELRHHFDVGFNDLRRFQEALLIDPALLQGQIVPQSIKNWGTMLLCMLPVIGREDAALDPAFIFALDNVDFVPRPYQRQLTKQEEQRHMQEWNAAIDRYIETSSDSRSRTEIEIATKIASHGGPLFRRCEADGCEKVEGRDIEKMQKCSQCGLIFYCSRECQRSSWKVHKAECKSKTHRMQELPTQTVMEQVVMELGVWKGRRLENGISRPSPDVRSVYPKEFLAQFFD</sequence>
<evidence type="ECO:0000256" key="1">
    <source>
        <dbReference type="ARBA" id="ARBA00022723"/>
    </source>
</evidence>
<dbReference type="Proteomes" id="UP001498398">
    <property type="component" value="Unassembled WGS sequence"/>
</dbReference>
<evidence type="ECO:0000259" key="6">
    <source>
        <dbReference type="PROSITE" id="PS50865"/>
    </source>
</evidence>
<dbReference type="PROSITE" id="PS50865">
    <property type="entry name" value="ZF_MYND_2"/>
    <property type="match status" value="1"/>
</dbReference>
<reference evidence="7 8" key="1">
    <citation type="submission" date="2024-01" db="EMBL/GenBank/DDBJ databases">
        <title>A draft genome for the cacao thread blight pathogen Marasmiellus scandens.</title>
        <authorList>
            <person name="Baruah I.K."/>
            <person name="Leung J."/>
            <person name="Bukari Y."/>
            <person name="Amoako-Attah I."/>
            <person name="Meinhardt L.W."/>
            <person name="Bailey B.A."/>
            <person name="Cohen S.P."/>
        </authorList>
    </citation>
    <scope>NUCLEOTIDE SEQUENCE [LARGE SCALE GENOMIC DNA]</scope>
    <source>
        <strain evidence="7 8">GH-19</strain>
    </source>
</reference>
<keyword evidence="3" id="KW-0862">Zinc</keyword>
<protein>
    <recommendedName>
        <fullName evidence="6">MYND-type domain-containing protein</fullName>
    </recommendedName>
</protein>
<evidence type="ECO:0000256" key="2">
    <source>
        <dbReference type="ARBA" id="ARBA00022771"/>
    </source>
</evidence>